<name>A0ABN9B6D5_9NEOB</name>
<protein>
    <submittedName>
        <fullName evidence="1">Uncharacterized protein</fullName>
    </submittedName>
</protein>
<sequence length="50" mass="5364">MALGRKGLTFGAIKVLTVCCFTNCAVCVLRCKHAGATQKEPYKSSMLVLT</sequence>
<organism evidence="1 2">
    <name type="scientific">Staurois parvus</name>
    <dbReference type="NCBI Taxonomy" id="386267"/>
    <lineage>
        <taxon>Eukaryota</taxon>
        <taxon>Metazoa</taxon>
        <taxon>Chordata</taxon>
        <taxon>Craniata</taxon>
        <taxon>Vertebrata</taxon>
        <taxon>Euteleostomi</taxon>
        <taxon>Amphibia</taxon>
        <taxon>Batrachia</taxon>
        <taxon>Anura</taxon>
        <taxon>Neobatrachia</taxon>
        <taxon>Ranoidea</taxon>
        <taxon>Ranidae</taxon>
        <taxon>Staurois</taxon>
    </lineage>
</organism>
<dbReference type="Proteomes" id="UP001162483">
    <property type="component" value="Unassembled WGS sequence"/>
</dbReference>
<comment type="caution">
    <text evidence="1">The sequence shown here is derived from an EMBL/GenBank/DDBJ whole genome shotgun (WGS) entry which is preliminary data.</text>
</comment>
<feature type="non-terminal residue" evidence="1">
    <location>
        <position position="50"/>
    </location>
</feature>
<dbReference type="EMBL" id="CATNWA010002520">
    <property type="protein sequence ID" value="CAI9543116.1"/>
    <property type="molecule type" value="Genomic_DNA"/>
</dbReference>
<reference evidence="1" key="1">
    <citation type="submission" date="2023-05" db="EMBL/GenBank/DDBJ databases">
        <authorList>
            <person name="Stuckert A."/>
        </authorList>
    </citation>
    <scope>NUCLEOTIDE SEQUENCE</scope>
</reference>
<keyword evidence="2" id="KW-1185">Reference proteome</keyword>
<evidence type="ECO:0000313" key="2">
    <source>
        <dbReference type="Proteomes" id="UP001162483"/>
    </source>
</evidence>
<accession>A0ABN9B6D5</accession>
<evidence type="ECO:0000313" key="1">
    <source>
        <dbReference type="EMBL" id="CAI9543116.1"/>
    </source>
</evidence>
<gene>
    <name evidence="1" type="ORF">SPARVUS_LOCUS2222512</name>
</gene>
<proteinExistence type="predicted"/>